<dbReference type="InterPro" id="IPR007060">
    <property type="entry name" value="FtsL/DivIC"/>
</dbReference>
<comment type="caution">
    <text evidence="3">The sequence shown here is derived from an EMBL/GenBank/DDBJ whole genome shotgun (WGS) entry which is preliminary data.</text>
</comment>
<reference evidence="3" key="2">
    <citation type="journal article" date="2021" name="PeerJ">
        <title>Extensive microbial diversity within the chicken gut microbiome revealed by metagenomics and culture.</title>
        <authorList>
            <person name="Gilroy R."/>
            <person name="Ravi A."/>
            <person name="Getino M."/>
            <person name="Pursley I."/>
            <person name="Horton D.L."/>
            <person name="Alikhan N.F."/>
            <person name="Baker D."/>
            <person name="Gharbi K."/>
            <person name="Hall N."/>
            <person name="Watson M."/>
            <person name="Adriaenssens E.M."/>
            <person name="Foster-Nyarko E."/>
            <person name="Jarju S."/>
            <person name="Secka A."/>
            <person name="Antonio M."/>
            <person name="Oren A."/>
            <person name="Chaudhuri R.R."/>
            <person name="La Ragione R."/>
            <person name="Hildebrand F."/>
            <person name="Pallen M.J."/>
        </authorList>
    </citation>
    <scope>NUCLEOTIDE SEQUENCE</scope>
    <source>
        <strain evidence="3">ChiSxjej1B13-7958</strain>
    </source>
</reference>
<dbReference type="Pfam" id="PF04977">
    <property type="entry name" value="DivIC"/>
    <property type="match status" value="1"/>
</dbReference>
<keyword evidence="2" id="KW-0812">Transmembrane</keyword>
<dbReference type="EMBL" id="DVGZ01000075">
    <property type="protein sequence ID" value="HIR47433.1"/>
    <property type="molecule type" value="Genomic_DNA"/>
</dbReference>
<feature type="transmembrane region" description="Helical" evidence="2">
    <location>
        <begin position="12"/>
        <end position="32"/>
    </location>
</feature>
<accession>A0A9D1ANF8</accession>
<proteinExistence type="predicted"/>
<feature type="coiled-coil region" evidence="1">
    <location>
        <begin position="31"/>
        <end position="79"/>
    </location>
</feature>
<evidence type="ECO:0000313" key="4">
    <source>
        <dbReference type="Proteomes" id="UP000824242"/>
    </source>
</evidence>
<evidence type="ECO:0000313" key="3">
    <source>
        <dbReference type="EMBL" id="HIR47433.1"/>
    </source>
</evidence>
<dbReference type="AlphaFoldDB" id="A0A9D1ANF8"/>
<evidence type="ECO:0000256" key="1">
    <source>
        <dbReference type="SAM" id="Coils"/>
    </source>
</evidence>
<dbReference type="Proteomes" id="UP000824242">
    <property type="component" value="Unassembled WGS sequence"/>
</dbReference>
<sequence>MQVIQNRKKRKTSLLLKIAICAFAVYMIAALINQQVQISEKSKELSEMQQQLEEQNIRNEELRRALSDGTEQNSEYLERYAREELGYAKPDERVFVNIAGN</sequence>
<keyword evidence="2" id="KW-1133">Transmembrane helix</keyword>
<gene>
    <name evidence="3" type="ORF">IAB89_07215</name>
</gene>
<evidence type="ECO:0000256" key="2">
    <source>
        <dbReference type="SAM" id="Phobius"/>
    </source>
</evidence>
<name>A0A9D1ANF8_9FIRM</name>
<keyword evidence="1" id="KW-0175">Coiled coil</keyword>
<reference evidence="3" key="1">
    <citation type="submission" date="2020-10" db="EMBL/GenBank/DDBJ databases">
        <authorList>
            <person name="Gilroy R."/>
        </authorList>
    </citation>
    <scope>NUCLEOTIDE SEQUENCE</scope>
    <source>
        <strain evidence="3">ChiSxjej1B13-7958</strain>
    </source>
</reference>
<organism evidence="3 4">
    <name type="scientific">Candidatus Caccousia avicola</name>
    <dbReference type="NCBI Taxonomy" id="2840721"/>
    <lineage>
        <taxon>Bacteria</taxon>
        <taxon>Bacillati</taxon>
        <taxon>Bacillota</taxon>
        <taxon>Clostridia</taxon>
        <taxon>Eubacteriales</taxon>
        <taxon>Oscillospiraceae</taxon>
        <taxon>Oscillospiraceae incertae sedis</taxon>
        <taxon>Candidatus Caccousia</taxon>
    </lineage>
</organism>
<keyword evidence="2" id="KW-0472">Membrane</keyword>
<protein>
    <submittedName>
        <fullName evidence="3">Septum formation initiator family protein</fullName>
    </submittedName>
</protein>